<dbReference type="AlphaFoldDB" id="A0A821L8X5"/>
<dbReference type="Proteomes" id="UP000663873">
    <property type="component" value="Unassembled WGS sequence"/>
</dbReference>
<sequence>ALCLTARISNRFIVPSSLNADAIGLNYKDDHMNSNREVDVLLEILMKRTDGVDVAHEHAKYLSKYMFSLIHYVQERSMEELEHAERTSKLASNCSLSSFLTTYRFLPGIDLMMNTLKKDSAHNSKIQSTWMILQTHEFVGKLDSWRTYHDNIRKTVKIQWDKCLKKF</sequence>
<evidence type="ECO:0000313" key="5">
    <source>
        <dbReference type="Proteomes" id="UP000663873"/>
    </source>
</evidence>
<name>A0A821L8X5_9BILA</name>
<evidence type="ECO:0000313" key="4">
    <source>
        <dbReference type="EMBL" id="CAF4997490.1"/>
    </source>
</evidence>
<organism evidence="3 5">
    <name type="scientific">Rotaria socialis</name>
    <dbReference type="NCBI Taxonomy" id="392032"/>
    <lineage>
        <taxon>Eukaryota</taxon>
        <taxon>Metazoa</taxon>
        <taxon>Spiralia</taxon>
        <taxon>Gnathifera</taxon>
        <taxon>Rotifera</taxon>
        <taxon>Eurotatoria</taxon>
        <taxon>Bdelloidea</taxon>
        <taxon>Philodinida</taxon>
        <taxon>Philodinidae</taxon>
        <taxon>Rotaria</taxon>
    </lineage>
</organism>
<dbReference type="EMBL" id="CAJOBR010032032">
    <property type="protein sequence ID" value="CAF4997490.1"/>
    <property type="molecule type" value="Genomic_DNA"/>
</dbReference>
<evidence type="ECO:0000313" key="3">
    <source>
        <dbReference type="EMBL" id="CAF4746858.1"/>
    </source>
</evidence>
<feature type="non-terminal residue" evidence="3">
    <location>
        <position position="1"/>
    </location>
</feature>
<keyword evidence="5" id="KW-1185">Reference proteome</keyword>
<dbReference type="Pfam" id="PF22699">
    <property type="entry name" value="GMIP-like_FCH"/>
    <property type="match status" value="1"/>
</dbReference>
<gene>
    <name evidence="4" type="ORF">QYT958_LOCUS37762</name>
    <name evidence="3" type="ORF">UJA718_LOCUS38693</name>
</gene>
<proteinExistence type="predicted"/>
<keyword evidence="1" id="KW-0175">Coiled coil</keyword>
<feature type="non-terminal residue" evidence="3">
    <location>
        <position position="167"/>
    </location>
</feature>
<dbReference type="InterPro" id="IPR054713">
    <property type="entry name" value="GMIP/FCHO2-like_FCH"/>
</dbReference>
<evidence type="ECO:0000256" key="1">
    <source>
        <dbReference type="ARBA" id="ARBA00023054"/>
    </source>
</evidence>
<comment type="caution">
    <text evidence="3">The sequence shown here is derived from an EMBL/GenBank/DDBJ whole genome shotgun (WGS) entry which is preliminary data.</text>
</comment>
<dbReference type="Gene3D" id="1.20.1270.60">
    <property type="entry name" value="Arfaptin homology (AH) domain/BAR domain"/>
    <property type="match status" value="1"/>
</dbReference>
<accession>A0A821L8X5</accession>
<feature type="domain" description="GMIP/FCHO2-like FCH" evidence="2">
    <location>
        <begin position="50"/>
        <end position="137"/>
    </location>
</feature>
<evidence type="ECO:0000259" key="2">
    <source>
        <dbReference type="Pfam" id="PF22699"/>
    </source>
</evidence>
<dbReference type="EMBL" id="CAJOBP010039989">
    <property type="protein sequence ID" value="CAF4746858.1"/>
    <property type="molecule type" value="Genomic_DNA"/>
</dbReference>
<reference evidence="3" key="1">
    <citation type="submission" date="2021-02" db="EMBL/GenBank/DDBJ databases">
        <authorList>
            <person name="Nowell W R."/>
        </authorList>
    </citation>
    <scope>NUCLEOTIDE SEQUENCE</scope>
</reference>
<dbReference type="InterPro" id="IPR027267">
    <property type="entry name" value="AH/BAR_dom_sf"/>
</dbReference>
<dbReference type="Proteomes" id="UP000663848">
    <property type="component" value="Unassembled WGS sequence"/>
</dbReference>
<protein>
    <recommendedName>
        <fullName evidence="2">GMIP/FCHO2-like FCH domain-containing protein</fullName>
    </recommendedName>
</protein>